<proteinExistence type="inferred from homology"/>
<evidence type="ECO:0000256" key="1">
    <source>
        <dbReference type="ARBA" id="ARBA00007073"/>
    </source>
</evidence>
<name>A0A8E7AWM0_9EURY</name>
<keyword evidence="3" id="KW-1185">Reference proteome</keyword>
<accession>A0A8E7AWM0</accession>
<protein>
    <submittedName>
        <fullName evidence="2">Uncharacterized protein</fullName>
    </submittedName>
</protein>
<comment type="similarity">
    <text evidence="1">Belongs to the CTAG/PCC1 family.</text>
</comment>
<dbReference type="InterPro" id="IPR015419">
    <property type="entry name" value="CTAG/Pcc1"/>
</dbReference>
<dbReference type="RefSeq" id="WP_214419804.1">
    <property type="nucleotide sequence ID" value="NZ_CP075546.1"/>
</dbReference>
<dbReference type="EMBL" id="CP075546">
    <property type="protein sequence ID" value="QVV89002.1"/>
    <property type="molecule type" value="Genomic_DNA"/>
</dbReference>
<sequence length="87" mass="9211">MKIEGIIKTCHAQSECIAGSVAADNLSEMTTTAAGNYVITRICSTKTRSVIASMDDYLMNIIVAEEVCESPAQTGKISGEKGIINPD</sequence>
<organism evidence="2 3">
    <name type="scientific">Methanospirillum purgamenti</name>
    <dbReference type="NCBI Taxonomy" id="2834276"/>
    <lineage>
        <taxon>Archaea</taxon>
        <taxon>Methanobacteriati</taxon>
        <taxon>Methanobacteriota</taxon>
        <taxon>Stenosarchaea group</taxon>
        <taxon>Methanomicrobia</taxon>
        <taxon>Methanomicrobiales</taxon>
        <taxon>Methanospirillaceae</taxon>
        <taxon>Methanospirillum</taxon>
    </lineage>
</organism>
<dbReference type="Proteomes" id="UP000680656">
    <property type="component" value="Chromosome"/>
</dbReference>
<dbReference type="KEGG" id="mrtj:KHC33_00215"/>
<evidence type="ECO:0000313" key="3">
    <source>
        <dbReference type="Proteomes" id="UP000680656"/>
    </source>
</evidence>
<dbReference type="AlphaFoldDB" id="A0A8E7AWM0"/>
<dbReference type="NCBIfam" id="NF011470">
    <property type="entry name" value="PRK14887.1"/>
    <property type="match status" value="1"/>
</dbReference>
<dbReference type="GeneID" id="65095561"/>
<gene>
    <name evidence="2" type="ORF">KHC33_00215</name>
</gene>
<evidence type="ECO:0000313" key="2">
    <source>
        <dbReference type="EMBL" id="QVV89002.1"/>
    </source>
</evidence>
<dbReference type="Pfam" id="PF09341">
    <property type="entry name" value="Pcc1"/>
    <property type="match status" value="1"/>
</dbReference>
<reference evidence="2 3" key="1">
    <citation type="submission" date="2021-05" db="EMBL/GenBank/DDBJ databases">
        <title>A novel Methanospirillum isolate from a pyrite-forming mixed culture.</title>
        <authorList>
            <person name="Bunk B."/>
            <person name="Sproer C."/>
            <person name="Spring S."/>
            <person name="Pester M."/>
        </authorList>
    </citation>
    <scope>NUCLEOTIDE SEQUENCE [LARGE SCALE GENOMIC DNA]</scope>
    <source>
        <strain evidence="2 3">J.3.6.1-F.2.7.3</strain>
    </source>
</reference>